<protein>
    <submittedName>
        <fullName evidence="1">Uncharacterized protein</fullName>
    </submittedName>
</protein>
<keyword evidence="2" id="KW-1185">Reference proteome</keyword>
<dbReference type="RefSeq" id="WP_203168892.1">
    <property type="nucleotide sequence ID" value="NZ_JAEVLS010000004.1"/>
</dbReference>
<proteinExistence type="predicted"/>
<evidence type="ECO:0000313" key="1">
    <source>
        <dbReference type="EMBL" id="MBM0106777.1"/>
    </source>
</evidence>
<comment type="caution">
    <text evidence="1">The sequence shown here is derived from an EMBL/GenBank/DDBJ whole genome shotgun (WGS) entry which is preliminary data.</text>
</comment>
<evidence type="ECO:0000313" key="2">
    <source>
        <dbReference type="Proteomes" id="UP000661077"/>
    </source>
</evidence>
<name>A0ABS1X0N8_9GAMM</name>
<dbReference type="EMBL" id="JAEVLS010000004">
    <property type="protein sequence ID" value="MBM0106777.1"/>
    <property type="molecule type" value="Genomic_DNA"/>
</dbReference>
<dbReference type="Proteomes" id="UP000661077">
    <property type="component" value="Unassembled WGS sequence"/>
</dbReference>
<organism evidence="1 2">
    <name type="scientific">Steroidobacter gossypii</name>
    <dbReference type="NCBI Taxonomy" id="2805490"/>
    <lineage>
        <taxon>Bacteria</taxon>
        <taxon>Pseudomonadati</taxon>
        <taxon>Pseudomonadota</taxon>
        <taxon>Gammaproteobacteria</taxon>
        <taxon>Steroidobacterales</taxon>
        <taxon>Steroidobacteraceae</taxon>
        <taxon>Steroidobacter</taxon>
    </lineage>
</organism>
<reference evidence="1 2" key="1">
    <citation type="journal article" date="2021" name="Int. J. Syst. Evol. Microbiol.">
        <title>Steroidobacter gossypii sp. nov., isolated from soil of cotton cropping field.</title>
        <authorList>
            <person name="Huang R."/>
            <person name="Yang S."/>
            <person name="Zhen C."/>
            <person name="Liu W."/>
        </authorList>
    </citation>
    <scope>NUCLEOTIDE SEQUENCE [LARGE SCALE GENOMIC DNA]</scope>
    <source>
        <strain evidence="1 2">S1-65</strain>
    </source>
</reference>
<sequence length="56" mass="6233">MHLSEDVFATRFAAALPEDCSLRTPQAQQRMQRTPQQIAAQTGGALGKLLLPQQRR</sequence>
<accession>A0ABS1X0N8</accession>
<gene>
    <name evidence="1" type="ORF">JM946_18750</name>
</gene>